<accession>A0A450XNX8</accession>
<comment type="catalytic activity">
    <reaction evidence="6">
        <text>hydrogencarbonate + H(+) = CO2 + H2O</text>
        <dbReference type="Rhea" id="RHEA:10748"/>
        <dbReference type="ChEBI" id="CHEBI:15377"/>
        <dbReference type="ChEBI" id="CHEBI:15378"/>
        <dbReference type="ChEBI" id="CHEBI:16526"/>
        <dbReference type="ChEBI" id="CHEBI:17544"/>
        <dbReference type="EC" id="4.2.1.1"/>
    </reaction>
</comment>
<evidence type="ECO:0000313" key="10">
    <source>
        <dbReference type="EMBL" id="VFK34379.1"/>
    </source>
</evidence>
<dbReference type="EMBL" id="CAADGH010000059">
    <property type="protein sequence ID" value="VFK76484.1"/>
    <property type="molecule type" value="Genomic_DNA"/>
</dbReference>
<evidence type="ECO:0000256" key="2">
    <source>
        <dbReference type="ARBA" id="ARBA00012925"/>
    </source>
</evidence>
<dbReference type="InterPro" id="IPR036398">
    <property type="entry name" value="CA_dom_sf"/>
</dbReference>
<keyword evidence="7" id="KW-0732">Signal</keyword>
<dbReference type="PANTHER" id="PTHR18952:SF265">
    <property type="entry name" value="CARBONIC ANHYDRASE"/>
    <property type="match status" value="1"/>
</dbReference>
<evidence type="ECO:0000256" key="5">
    <source>
        <dbReference type="ARBA" id="ARBA00023239"/>
    </source>
</evidence>
<evidence type="ECO:0000256" key="7">
    <source>
        <dbReference type="SAM" id="SignalP"/>
    </source>
</evidence>
<dbReference type="EC" id="4.2.1.1" evidence="2"/>
<dbReference type="SMART" id="SM01057">
    <property type="entry name" value="Carb_anhydrase"/>
    <property type="match status" value="1"/>
</dbReference>
<dbReference type="PANTHER" id="PTHR18952">
    <property type="entry name" value="CARBONIC ANHYDRASE"/>
    <property type="match status" value="1"/>
</dbReference>
<evidence type="ECO:0000313" key="11">
    <source>
        <dbReference type="EMBL" id="VFK76484.1"/>
    </source>
</evidence>
<evidence type="ECO:0000259" key="8">
    <source>
        <dbReference type="PROSITE" id="PS51144"/>
    </source>
</evidence>
<dbReference type="AlphaFoldDB" id="A0A450XNX8"/>
<dbReference type="Pfam" id="PF00194">
    <property type="entry name" value="Carb_anhydrase"/>
    <property type="match status" value="1"/>
</dbReference>
<dbReference type="InterPro" id="IPR023561">
    <property type="entry name" value="Carbonic_anhydrase_a-class"/>
</dbReference>
<name>A0A450XNX8_9GAMM</name>
<comment type="similarity">
    <text evidence="1">Belongs to the alpha-carbonic anhydrase family.</text>
</comment>
<organism evidence="9">
    <name type="scientific">Candidatus Kentrum sp. MB</name>
    <dbReference type="NCBI Taxonomy" id="2138164"/>
    <lineage>
        <taxon>Bacteria</taxon>
        <taxon>Pseudomonadati</taxon>
        <taxon>Pseudomonadota</taxon>
        <taxon>Gammaproteobacteria</taxon>
        <taxon>Candidatus Kentrum</taxon>
    </lineage>
</organism>
<keyword evidence="5" id="KW-0456">Lyase</keyword>
<feature type="domain" description="Alpha-carbonic anhydrase" evidence="8">
    <location>
        <begin position="30"/>
        <end position="251"/>
    </location>
</feature>
<feature type="signal peptide" evidence="7">
    <location>
        <begin position="1"/>
        <end position="24"/>
    </location>
</feature>
<dbReference type="EMBL" id="CAADFQ010000070">
    <property type="protein sequence ID" value="VFK34379.1"/>
    <property type="molecule type" value="Genomic_DNA"/>
</dbReference>
<reference evidence="9" key="1">
    <citation type="submission" date="2019-02" db="EMBL/GenBank/DDBJ databases">
        <authorList>
            <person name="Gruber-Vodicka R. H."/>
            <person name="Seah K. B. B."/>
        </authorList>
    </citation>
    <scope>NUCLEOTIDE SEQUENCE</scope>
    <source>
        <strain evidence="9">BECK_BZ197</strain>
        <strain evidence="11">BECK_BZ198</strain>
        <strain evidence="10">BECK_BZ199</strain>
    </source>
</reference>
<dbReference type="GO" id="GO:0008270">
    <property type="term" value="F:zinc ion binding"/>
    <property type="evidence" value="ECO:0007669"/>
    <property type="project" value="InterPro"/>
</dbReference>
<dbReference type="InterPro" id="IPR001148">
    <property type="entry name" value="CA_dom"/>
</dbReference>
<proteinExistence type="inferred from homology"/>
<keyword evidence="4" id="KW-0862">Zinc</keyword>
<dbReference type="InterPro" id="IPR041891">
    <property type="entry name" value="Alpha_CA_prokaryot-like"/>
</dbReference>
<evidence type="ECO:0000313" key="9">
    <source>
        <dbReference type="EMBL" id="VFK30848.1"/>
    </source>
</evidence>
<dbReference type="CDD" id="cd03124">
    <property type="entry name" value="alpha_CA_prokaryotic_like"/>
    <property type="match status" value="1"/>
</dbReference>
<gene>
    <name evidence="9" type="ORF">BECKMB1821G_GA0114241_107111</name>
    <name evidence="11" type="ORF">BECKMB1821H_GA0114242_10594</name>
    <name evidence="10" type="ORF">BECKMB1821I_GA0114274_10704</name>
</gene>
<sequence>MKTKSSIIAFGAAVALALGNLSYAGHGHKHSWQYEGEHGPEHWGKVSAVCGSGKTQSPIDIKGQTKTGAPSLDMQYHPVPSINVLNNGHTIKGSFGGEKNRLLVDGKPYKLLQLHFHTPSEHQIGGKLASMELHLVHQNADKELAVIGIMIEEGKENKAIKGIWEKMPKKVAKETESHETFNVASLLPKDKTFFYYMGSLTTPPCSEGVRWFVMKTPIHFSEEQIRKFHRIIGVSNRPLQPLNGRTIFQGK</sequence>
<protein>
    <recommendedName>
        <fullName evidence="2">carbonic anhydrase</fullName>
        <ecNumber evidence="2">4.2.1.1</ecNumber>
    </recommendedName>
</protein>
<feature type="chain" id="PRO_5033432676" description="carbonic anhydrase" evidence="7">
    <location>
        <begin position="25"/>
        <end position="251"/>
    </location>
</feature>
<dbReference type="PROSITE" id="PS51144">
    <property type="entry name" value="ALPHA_CA_2"/>
    <property type="match status" value="1"/>
</dbReference>
<evidence type="ECO:0000256" key="1">
    <source>
        <dbReference type="ARBA" id="ARBA00010718"/>
    </source>
</evidence>
<dbReference type="SUPFAM" id="SSF51069">
    <property type="entry name" value="Carbonic anhydrase"/>
    <property type="match status" value="1"/>
</dbReference>
<dbReference type="EMBL" id="CAADFO010000071">
    <property type="protein sequence ID" value="VFK30848.1"/>
    <property type="molecule type" value="Genomic_DNA"/>
</dbReference>
<dbReference type="GO" id="GO:0004089">
    <property type="term" value="F:carbonate dehydratase activity"/>
    <property type="evidence" value="ECO:0007669"/>
    <property type="project" value="UniProtKB-EC"/>
</dbReference>
<evidence type="ECO:0000256" key="6">
    <source>
        <dbReference type="ARBA" id="ARBA00048348"/>
    </source>
</evidence>
<evidence type="ECO:0000256" key="3">
    <source>
        <dbReference type="ARBA" id="ARBA00022723"/>
    </source>
</evidence>
<evidence type="ECO:0000256" key="4">
    <source>
        <dbReference type="ARBA" id="ARBA00022833"/>
    </source>
</evidence>
<keyword evidence="3" id="KW-0479">Metal-binding</keyword>
<dbReference type="Gene3D" id="3.10.200.10">
    <property type="entry name" value="Alpha carbonic anhydrase"/>
    <property type="match status" value="1"/>
</dbReference>